<evidence type="ECO:0000256" key="3">
    <source>
        <dbReference type="ARBA" id="ARBA00022618"/>
    </source>
</evidence>
<evidence type="ECO:0000256" key="5">
    <source>
        <dbReference type="ARBA" id="ARBA00022829"/>
    </source>
</evidence>
<dbReference type="OrthoDB" id="5565328at2759"/>
<dbReference type="InterPro" id="IPR019440">
    <property type="entry name" value="MAU2"/>
</dbReference>
<evidence type="ECO:0000313" key="10">
    <source>
        <dbReference type="Proteomes" id="UP000886653"/>
    </source>
</evidence>
<comment type="subcellular location">
    <subcellularLocation>
        <location evidence="1">Nucleus</location>
    </subcellularLocation>
</comment>
<accession>A0A9P6TJ18</accession>
<dbReference type="Pfam" id="PF10345">
    <property type="entry name" value="Cohesin_load"/>
    <property type="match status" value="1"/>
</dbReference>
<dbReference type="GO" id="GO:0005634">
    <property type="term" value="C:nucleus"/>
    <property type="evidence" value="ECO:0007669"/>
    <property type="project" value="UniProtKB-SubCell"/>
</dbReference>
<keyword evidence="4" id="KW-0498">Mitosis</keyword>
<dbReference type="EMBL" id="MU167208">
    <property type="protein sequence ID" value="KAG0152348.1"/>
    <property type="molecule type" value="Genomic_DNA"/>
</dbReference>
<name>A0A9P6TJ18_9BASI</name>
<keyword evidence="7" id="KW-0131">Cell cycle</keyword>
<dbReference type="GO" id="GO:0051301">
    <property type="term" value="P:cell division"/>
    <property type="evidence" value="ECO:0007669"/>
    <property type="project" value="UniProtKB-KW"/>
</dbReference>
<evidence type="ECO:0000313" key="9">
    <source>
        <dbReference type="EMBL" id="KAG0152348.1"/>
    </source>
</evidence>
<sequence length="828" mass="90745">MSSERRPSLDPNQARLQLLKPKPPPPSSTLAAFTESLPNSLISYDPRPNSAYHQPVSYPYQPQPTPQPSPPAFFISSIPLSNTYQPTHLKPLPARPTLTSTCLPSTSLHCAQPPLPPPPLPAFPNADPFRTMFISSSISSHCQLPPAPPPLPRTTAPIAQSPDPVMPPYVPSPPVIHQPMTLCPPTSTDPVYADLPVHVTLFYLVQLHLQAARELAAQLCLRPEAELAIRTHRRHLAIAIASLRAIVSLSGTLPVEDDLRARWMLANVLVRETTGSCAEVSELVQGALSIARGRPGLARFAFGMSEIEIWGMMEDGSGVGFRQVRKAIERAIERTMRLEVVDPAHVEWYYRFQLLLSHVCEQRDQAEAAQAALEPVLSLAMTRGDIELWVAVRAREAKMGLERGEWTRTGERLRSIANVAKLPRFEGGLAGTDKAEEELVKLGPALERYVLLLMALYHFTLGELGPAKQCVNFLQASLAQPVEPDEIEDTYQLPIRPSPPSPELSSASAAIDSPLTRRFKDVSLNTHSSKSLSVSITTLPRPLFRVFIHLLSAAVHFDGHGKRPKCVGYLDQAIVEIGKGRRMERMWVEAMLMRSQLAIVRSNFLGADEALWEVIAWTLRTSSWDKYGARIGFLKGMLSHATGNFSQAKASLRASIVLALHPSSSLGAEIGVLAKAGYVLIASNEGEAEALTKELGLLEGTVLRRLELAIQVVLAMRCGAIVRAKHYLTNALDHAHALVNTHIKTILLGLLGNLFLNTRPDQALKMLQSCAKACAGFREQEVGMAWLGLWAGEKLLELYQVSGDEERGKKQAAANVAYQTVLGSIPLL</sequence>
<proteinExistence type="inferred from homology"/>
<evidence type="ECO:0000256" key="4">
    <source>
        <dbReference type="ARBA" id="ARBA00022776"/>
    </source>
</evidence>
<keyword evidence="6" id="KW-0539">Nucleus</keyword>
<dbReference type="PANTHER" id="PTHR21394">
    <property type="entry name" value="MAU2 CHROMATID COHESION FACTOR HOMOLOG"/>
    <property type="match status" value="1"/>
</dbReference>
<keyword evidence="10" id="KW-1185">Reference proteome</keyword>
<dbReference type="AlphaFoldDB" id="A0A9P6TJ18"/>
<keyword evidence="3" id="KW-0132">Cell division</keyword>
<feature type="region of interest" description="Disordered" evidence="8">
    <location>
        <begin position="1"/>
        <end position="33"/>
    </location>
</feature>
<dbReference type="Proteomes" id="UP000886653">
    <property type="component" value="Unassembled WGS sequence"/>
</dbReference>
<keyword evidence="5" id="KW-0159">Chromosome partition</keyword>
<evidence type="ECO:0000256" key="1">
    <source>
        <dbReference type="ARBA" id="ARBA00004123"/>
    </source>
</evidence>
<comment type="similarity">
    <text evidence="2">Belongs to the SCC4/mau-2 family.</text>
</comment>
<dbReference type="GO" id="GO:0007064">
    <property type="term" value="P:mitotic sister chromatid cohesion"/>
    <property type="evidence" value="ECO:0007669"/>
    <property type="project" value="InterPro"/>
</dbReference>
<evidence type="ECO:0000256" key="6">
    <source>
        <dbReference type="ARBA" id="ARBA00023242"/>
    </source>
</evidence>
<organism evidence="9 10">
    <name type="scientific">Cronartium quercuum f. sp. fusiforme G11</name>
    <dbReference type="NCBI Taxonomy" id="708437"/>
    <lineage>
        <taxon>Eukaryota</taxon>
        <taxon>Fungi</taxon>
        <taxon>Dikarya</taxon>
        <taxon>Basidiomycota</taxon>
        <taxon>Pucciniomycotina</taxon>
        <taxon>Pucciniomycetes</taxon>
        <taxon>Pucciniales</taxon>
        <taxon>Coleosporiaceae</taxon>
        <taxon>Cronartium</taxon>
    </lineage>
</organism>
<gene>
    <name evidence="9" type="ORF">CROQUDRAFT_649740</name>
</gene>
<dbReference type="GO" id="GO:0007059">
    <property type="term" value="P:chromosome segregation"/>
    <property type="evidence" value="ECO:0007669"/>
    <property type="project" value="UniProtKB-KW"/>
</dbReference>
<evidence type="ECO:0000256" key="2">
    <source>
        <dbReference type="ARBA" id="ARBA00008585"/>
    </source>
</evidence>
<reference evidence="9" key="1">
    <citation type="submission" date="2013-11" db="EMBL/GenBank/DDBJ databases">
        <title>Genome sequence of the fusiform rust pathogen reveals effectors for host alternation and coevolution with pine.</title>
        <authorList>
            <consortium name="DOE Joint Genome Institute"/>
            <person name="Smith K."/>
            <person name="Pendleton A."/>
            <person name="Kubisiak T."/>
            <person name="Anderson C."/>
            <person name="Salamov A."/>
            <person name="Aerts A."/>
            <person name="Riley R."/>
            <person name="Clum A."/>
            <person name="Lindquist E."/>
            <person name="Ence D."/>
            <person name="Campbell M."/>
            <person name="Kronenberg Z."/>
            <person name="Feau N."/>
            <person name="Dhillon B."/>
            <person name="Hamelin R."/>
            <person name="Burleigh J."/>
            <person name="Smith J."/>
            <person name="Yandell M."/>
            <person name="Nelson C."/>
            <person name="Grigoriev I."/>
            <person name="Davis J."/>
        </authorList>
    </citation>
    <scope>NUCLEOTIDE SEQUENCE</scope>
    <source>
        <strain evidence="9">G11</strain>
    </source>
</reference>
<evidence type="ECO:0000256" key="7">
    <source>
        <dbReference type="ARBA" id="ARBA00023306"/>
    </source>
</evidence>
<protein>
    <submittedName>
        <fullName evidence="9">Uncharacterized protein</fullName>
    </submittedName>
</protein>
<evidence type="ECO:0000256" key="8">
    <source>
        <dbReference type="SAM" id="MobiDB-lite"/>
    </source>
</evidence>
<comment type="caution">
    <text evidence="9">The sequence shown here is derived from an EMBL/GenBank/DDBJ whole genome shotgun (WGS) entry which is preliminary data.</text>
</comment>